<accession>A0A4Y2WRZ3</accession>
<reference evidence="2 3" key="1">
    <citation type="journal article" date="2019" name="Sci. Rep.">
        <title>Orb-weaving spider Araneus ventricosus genome elucidates the spidroin gene catalogue.</title>
        <authorList>
            <person name="Kono N."/>
            <person name="Nakamura H."/>
            <person name="Ohtoshi R."/>
            <person name="Moran D.A.P."/>
            <person name="Shinohara A."/>
            <person name="Yoshida Y."/>
            <person name="Fujiwara M."/>
            <person name="Mori M."/>
            <person name="Tomita M."/>
            <person name="Arakawa K."/>
        </authorList>
    </citation>
    <scope>NUCLEOTIDE SEQUENCE [LARGE SCALE GENOMIC DNA]</scope>
</reference>
<proteinExistence type="predicted"/>
<comment type="caution">
    <text evidence="2">The sequence shown here is derived from an EMBL/GenBank/DDBJ whole genome shotgun (WGS) entry which is preliminary data.</text>
</comment>
<dbReference type="EMBL" id="BGPR01065357">
    <property type="protein sequence ID" value="GBO40183.1"/>
    <property type="molecule type" value="Genomic_DNA"/>
</dbReference>
<keyword evidence="3" id="KW-1185">Reference proteome</keyword>
<gene>
    <name evidence="2" type="primary">pol_2842</name>
    <name evidence="1" type="synonym">pol_521</name>
    <name evidence="1" type="ORF">AVEN_275713_1</name>
    <name evidence="2" type="ORF">AVEN_80357_1</name>
</gene>
<dbReference type="Proteomes" id="UP000499080">
    <property type="component" value="Unassembled WGS sequence"/>
</dbReference>
<protein>
    <submittedName>
        <fullName evidence="2">Retrovirus-related Pol polyprotein from type-2 retrotransposable element R2DM</fullName>
    </submittedName>
</protein>
<evidence type="ECO:0000313" key="3">
    <source>
        <dbReference type="Proteomes" id="UP000499080"/>
    </source>
</evidence>
<dbReference type="OrthoDB" id="6760781at2759"/>
<dbReference type="AlphaFoldDB" id="A0A4Y2WRZ3"/>
<evidence type="ECO:0000313" key="2">
    <source>
        <dbReference type="EMBL" id="GBO40183.1"/>
    </source>
</evidence>
<evidence type="ECO:0000313" key="1">
    <source>
        <dbReference type="EMBL" id="GBO40179.1"/>
    </source>
</evidence>
<organism evidence="2 3">
    <name type="scientific">Araneus ventricosus</name>
    <name type="common">Orbweaver spider</name>
    <name type="synonym">Epeira ventricosa</name>
    <dbReference type="NCBI Taxonomy" id="182803"/>
    <lineage>
        <taxon>Eukaryota</taxon>
        <taxon>Metazoa</taxon>
        <taxon>Ecdysozoa</taxon>
        <taxon>Arthropoda</taxon>
        <taxon>Chelicerata</taxon>
        <taxon>Arachnida</taxon>
        <taxon>Araneae</taxon>
        <taxon>Araneomorphae</taxon>
        <taxon>Entelegynae</taxon>
        <taxon>Araneoidea</taxon>
        <taxon>Araneidae</taxon>
        <taxon>Araneus</taxon>
    </lineage>
</organism>
<dbReference type="EMBL" id="BGPR01065352">
    <property type="protein sequence ID" value="GBO40179.1"/>
    <property type="molecule type" value="Genomic_DNA"/>
</dbReference>
<sequence>MDCPNAYLYADISDGGLGVPSLRYSVPVWRAERLASLSTSMSPACLAGTPGDFLQRLRERAARGLLTCDVKKYFAEKLYCSGDGVALSESARVPRQHDWVGAPTRFLSGKDFINLVKTRINCLPTASRCARGRFNKDKMCRAGCNRKETLNHISQGCPRTHQRRIARHNAISNYYIITYYTLYLMNPYTRPMLVTESLI</sequence>
<name>A0A4Y2WRZ3_ARAVE</name>